<feature type="compositionally biased region" description="Polar residues" evidence="1">
    <location>
        <begin position="29"/>
        <end position="40"/>
    </location>
</feature>
<accession>F4RPB5</accession>
<feature type="compositionally biased region" description="Basic and acidic residues" evidence="1">
    <location>
        <begin position="58"/>
        <end position="67"/>
    </location>
</feature>
<feature type="region of interest" description="Disordered" evidence="1">
    <location>
        <begin position="1"/>
        <end position="45"/>
    </location>
</feature>
<sequence length="118" mass="13254">MTLAKKQAAERRELHKEKEKEKAIERVQQADSQGPSNSRSENCRKVDLEVDGYLLKGDEAVDGKSDHSNGLNGKGRKKGKQKMKSTLEDEDEDEGGDESDTSNNLIERNDVIILDWLP</sequence>
<dbReference type="Proteomes" id="UP000001072">
    <property type="component" value="Unassembled WGS sequence"/>
</dbReference>
<reference evidence="3" key="1">
    <citation type="journal article" date="2011" name="Proc. Natl. Acad. Sci. U.S.A.">
        <title>Obligate biotrophy features unraveled by the genomic analysis of rust fungi.</title>
        <authorList>
            <person name="Duplessis S."/>
            <person name="Cuomo C.A."/>
            <person name="Lin Y.-C."/>
            <person name="Aerts A."/>
            <person name="Tisserant E."/>
            <person name="Veneault-Fourrey C."/>
            <person name="Joly D.L."/>
            <person name="Hacquard S."/>
            <person name="Amselem J."/>
            <person name="Cantarel B.L."/>
            <person name="Chiu R."/>
            <person name="Coutinho P.M."/>
            <person name="Feau N."/>
            <person name="Field M."/>
            <person name="Frey P."/>
            <person name="Gelhaye E."/>
            <person name="Goldberg J."/>
            <person name="Grabherr M.G."/>
            <person name="Kodira C.D."/>
            <person name="Kohler A."/>
            <person name="Kuees U."/>
            <person name="Lindquist E.A."/>
            <person name="Lucas S.M."/>
            <person name="Mago R."/>
            <person name="Mauceli E."/>
            <person name="Morin E."/>
            <person name="Murat C."/>
            <person name="Pangilinan J.L."/>
            <person name="Park R."/>
            <person name="Pearson M."/>
            <person name="Quesneville H."/>
            <person name="Rouhier N."/>
            <person name="Sakthikumar S."/>
            <person name="Salamov A.A."/>
            <person name="Schmutz J."/>
            <person name="Selles B."/>
            <person name="Shapiro H."/>
            <person name="Tanguay P."/>
            <person name="Tuskan G.A."/>
            <person name="Henrissat B."/>
            <person name="Van de Peer Y."/>
            <person name="Rouze P."/>
            <person name="Ellis J.G."/>
            <person name="Dodds P.N."/>
            <person name="Schein J.E."/>
            <person name="Zhong S."/>
            <person name="Hamelin R.C."/>
            <person name="Grigoriev I.V."/>
            <person name="Szabo L.J."/>
            <person name="Martin F."/>
        </authorList>
    </citation>
    <scope>NUCLEOTIDE SEQUENCE [LARGE SCALE GENOMIC DNA]</scope>
    <source>
        <strain evidence="3">98AG31 / pathotype 3-4-7</strain>
    </source>
</reference>
<dbReference type="VEuPathDB" id="FungiDB:MELLADRAFT_107247"/>
<evidence type="ECO:0000256" key="1">
    <source>
        <dbReference type="SAM" id="MobiDB-lite"/>
    </source>
</evidence>
<keyword evidence="3" id="KW-1185">Reference proteome</keyword>
<evidence type="ECO:0000313" key="3">
    <source>
        <dbReference type="Proteomes" id="UP000001072"/>
    </source>
</evidence>
<feature type="region of interest" description="Disordered" evidence="1">
    <location>
        <begin position="58"/>
        <end position="109"/>
    </location>
</feature>
<feature type="compositionally biased region" description="Basic residues" evidence="1">
    <location>
        <begin position="74"/>
        <end position="83"/>
    </location>
</feature>
<gene>
    <name evidence="2" type="ORF">MELLADRAFT_107247</name>
</gene>
<protein>
    <submittedName>
        <fullName evidence="2">Uncharacterized protein</fullName>
    </submittedName>
</protein>
<dbReference type="KEGG" id="mlr:MELLADRAFT_107247"/>
<feature type="compositionally biased region" description="Acidic residues" evidence="1">
    <location>
        <begin position="88"/>
        <end position="100"/>
    </location>
</feature>
<dbReference type="AlphaFoldDB" id="F4RPB5"/>
<proteinExistence type="predicted"/>
<organism evidence="3">
    <name type="scientific">Melampsora larici-populina (strain 98AG31 / pathotype 3-4-7)</name>
    <name type="common">Poplar leaf rust fungus</name>
    <dbReference type="NCBI Taxonomy" id="747676"/>
    <lineage>
        <taxon>Eukaryota</taxon>
        <taxon>Fungi</taxon>
        <taxon>Dikarya</taxon>
        <taxon>Basidiomycota</taxon>
        <taxon>Pucciniomycotina</taxon>
        <taxon>Pucciniomycetes</taxon>
        <taxon>Pucciniales</taxon>
        <taxon>Melampsoraceae</taxon>
        <taxon>Melampsora</taxon>
    </lineage>
</organism>
<dbReference type="HOGENOM" id="CLU_2073672_0_0_1"/>
<dbReference type="RefSeq" id="XP_007410934.1">
    <property type="nucleotide sequence ID" value="XM_007410872.1"/>
</dbReference>
<name>F4RPB5_MELLP</name>
<evidence type="ECO:0000313" key="2">
    <source>
        <dbReference type="EMBL" id="EGG05878.1"/>
    </source>
</evidence>
<dbReference type="EMBL" id="GL883111">
    <property type="protein sequence ID" value="EGG05878.1"/>
    <property type="molecule type" value="Genomic_DNA"/>
</dbReference>
<dbReference type="InParanoid" id="F4RPB5"/>
<feature type="compositionally biased region" description="Basic and acidic residues" evidence="1">
    <location>
        <begin position="7"/>
        <end position="25"/>
    </location>
</feature>
<dbReference type="GeneID" id="18923112"/>